<dbReference type="HOGENOM" id="CLU_017436_6_0_0"/>
<dbReference type="InterPro" id="IPR042070">
    <property type="entry name" value="PucR_C-HTH_sf"/>
</dbReference>
<proteinExistence type="predicted"/>
<dbReference type="InterPro" id="IPR012914">
    <property type="entry name" value="PucR_dom"/>
</dbReference>
<sequence>MAIKLSELYKSTSRKNMKLIAGKNGINNIVTWAHMIESIETSIFLDGKELAFITGIALEKVDIEEKLYELVEHTYKHKASGIVINTGPYIEKIPEDVIQFCNENNFPLFEVPWHTHLANLMKDFCYQITLSDKTTLELSSALNNAIFFPSQHELYIPYLESKGFRTIWPYCVVLIEIFERDGITAVNSKKRIKLLRFIENILYSYERTIIYDVDAKITLAFANYTQEEIKNILDEIKKRCMEILKKDEKIYLCVGENTKNIQCIAKSARQAMDVLKLQRKKEIYDKVSMYSDLGAYKLLLAIEDKEIIKKYFRETIEELVKNDELKGTDYLTVLESYLRNSGSIKAVSEELFYHKNTVCYKLSKIEGILGCNLSYLDNRMTYRLALMIMDII</sequence>
<dbReference type="Gene3D" id="1.10.10.2840">
    <property type="entry name" value="PucR C-terminal helix-turn-helix domain"/>
    <property type="match status" value="1"/>
</dbReference>
<dbReference type="InterPro" id="IPR025736">
    <property type="entry name" value="PucR_C-HTH_dom"/>
</dbReference>
<dbReference type="RefSeq" id="WP_013386930.1">
    <property type="nucleotide sequence ID" value="NC_014632.1"/>
</dbReference>
<evidence type="ECO:0000313" key="3">
    <source>
        <dbReference type="EMBL" id="ADO82260.1"/>
    </source>
</evidence>
<dbReference type="Pfam" id="PF07905">
    <property type="entry name" value="PucR"/>
    <property type="match status" value="1"/>
</dbReference>
<protein>
    <submittedName>
        <fullName evidence="3">Transcriptional regulator, PucR family</fullName>
    </submittedName>
</protein>
<keyword evidence="4" id="KW-1185">Reference proteome</keyword>
<dbReference type="PANTHER" id="PTHR33744">
    <property type="entry name" value="CARBOHYDRATE DIACID REGULATOR"/>
    <property type="match status" value="1"/>
</dbReference>
<feature type="domain" description="Purine catabolism PurC-like" evidence="1">
    <location>
        <begin position="8"/>
        <end position="128"/>
    </location>
</feature>
<dbReference type="KEGG" id="ipo:Ilyop_0472"/>
<dbReference type="OrthoDB" id="143422at2"/>
<name>E3HBA9_ILYPC</name>
<dbReference type="eggNOG" id="COG2508">
    <property type="taxonomic scope" value="Bacteria"/>
</dbReference>
<feature type="domain" description="PucR C-terminal helix-turn-helix" evidence="2">
    <location>
        <begin position="331"/>
        <end position="387"/>
    </location>
</feature>
<dbReference type="PANTHER" id="PTHR33744:SF1">
    <property type="entry name" value="DNA-BINDING TRANSCRIPTIONAL ACTIVATOR ADER"/>
    <property type="match status" value="1"/>
</dbReference>
<evidence type="ECO:0000259" key="1">
    <source>
        <dbReference type="Pfam" id="PF07905"/>
    </source>
</evidence>
<dbReference type="Proteomes" id="UP000006875">
    <property type="component" value="Chromosome"/>
</dbReference>
<gene>
    <name evidence="3" type="ordered locus">Ilyop_0472</name>
</gene>
<reference evidence="3 4" key="1">
    <citation type="journal article" date="2010" name="Stand. Genomic Sci.">
        <title>Complete genome sequence of Ilyobacter polytropus type strain (CuHbu1).</title>
        <authorList>
            <person name="Sikorski J."/>
            <person name="Chertkov O."/>
            <person name="Lapidus A."/>
            <person name="Nolan M."/>
            <person name="Lucas S."/>
            <person name="Del Rio T.G."/>
            <person name="Tice H."/>
            <person name="Cheng J.F."/>
            <person name="Tapia R."/>
            <person name="Han C."/>
            <person name="Goodwin L."/>
            <person name="Pitluck S."/>
            <person name="Liolios K."/>
            <person name="Ivanova N."/>
            <person name="Mavromatis K."/>
            <person name="Mikhailova N."/>
            <person name="Pati A."/>
            <person name="Chen A."/>
            <person name="Palaniappan K."/>
            <person name="Land M."/>
            <person name="Hauser L."/>
            <person name="Chang Y.J."/>
            <person name="Jeffries C.D."/>
            <person name="Brambilla E."/>
            <person name="Yasawong M."/>
            <person name="Rohde M."/>
            <person name="Pukall R."/>
            <person name="Spring S."/>
            <person name="Goker M."/>
            <person name="Woyke T."/>
            <person name="Bristow J."/>
            <person name="Eisen J.A."/>
            <person name="Markowitz V."/>
            <person name="Hugenholtz P."/>
            <person name="Kyrpides N.C."/>
            <person name="Klenk H.P."/>
        </authorList>
    </citation>
    <scope>NUCLEOTIDE SEQUENCE [LARGE SCALE GENOMIC DNA]</scope>
    <source>
        <strain evidence="4">ATCC 51220 / DSM 2926 / LMG 16218 / CuHBu1</strain>
    </source>
</reference>
<organism evidence="3 4">
    <name type="scientific">Ilyobacter polytropus (strain ATCC 51220 / DSM 2926 / LMG 16218 / CuHBu1)</name>
    <dbReference type="NCBI Taxonomy" id="572544"/>
    <lineage>
        <taxon>Bacteria</taxon>
        <taxon>Fusobacteriati</taxon>
        <taxon>Fusobacteriota</taxon>
        <taxon>Fusobacteriia</taxon>
        <taxon>Fusobacteriales</taxon>
        <taxon>Fusobacteriaceae</taxon>
        <taxon>Ilyobacter</taxon>
    </lineage>
</organism>
<dbReference type="AlphaFoldDB" id="E3HBA9"/>
<dbReference type="InterPro" id="IPR051448">
    <property type="entry name" value="CdaR-like_regulators"/>
</dbReference>
<dbReference type="EMBL" id="CP002281">
    <property type="protein sequence ID" value="ADO82260.1"/>
    <property type="molecule type" value="Genomic_DNA"/>
</dbReference>
<dbReference type="STRING" id="572544.Ilyop_0472"/>
<evidence type="ECO:0000259" key="2">
    <source>
        <dbReference type="Pfam" id="PF13556"/>
    </source>
</evidence>
<accession>E3HBA9</accession>
<dbReference type="Pfam" id="PF13556">
    <property type="entry name" value="HTH_30"/>
    <property type="match status" value="1"/>
</dbReference>
<evidence type="ECO:0000313" key="4">
    <source>
        <dbReference type="Proteomes" id="UP000006875"/>
    </source>
</evidence>